<dbReference type="AlphaFoldDB" id="A0A098MC29"/>
<dbReference type="eggNOG" id="COG1520">
    <property type="taxonomic scope" value="Bacteria"/>
</dbReference>
<protein>
    <recommendedName>
        <fullName evidence="1">Pyrrolo-quinoline quinone repeat domain-containing protein</fullName>
    </recommendedName>
</protein>
<dbReference type="PANTHER" id="PTHR34512:SF30">
    <property type="entry name" value="OUTER MEMBRANE PROTEIN ASSEMBLY FACTOR BAMB"/>
    <property type="match status" value="1"/>
</dbReference>
<gene>
    <name evidence="2" type="ORF">PWYN_12735</name>
</gene>
<dbReference type="PROSITE" id="PS51257">
    <property type="entry name" value="PROKAR_LIPOPROTEIN"/>
    <property type="match status" value="1"/>
</dbReference>
<dbReference type="InterPro" id="IPR002372">
    <property type="entry name" value="PQQ_rpt_dom"/>
</dbReference>
<reference evidence="2 3" key="1">
    <citation type="submission" date="2014-08" db="EMBL/GenBank/DDBJ databases">
        <authorList>
            <person name="den Bakker H.C."/>
        </authorList>
    </citation>
    <scope>NUCLEOTIDE SEQUENCE [LARGE SCALE GENOMIC DNA]</scope>
    <source>
        <strain evidence="2 3">DSM 18334</strain>
    </source>
</reference>
<dbReference type="STRING" id="268407.PWYN_12735"/>
<organism evidence="2 3">
    <name type="scientific">Paenibacillus wynnii</name>
    <dbReference type="NCBI Taxonomy" id="268407"/>
    <lineage>
        <taxon>Bacteria</taxon>
        <taxon>Bacillati</taxon>
        <taxon>Bacillota</taxon>
        <taxon>Bacilli</taxon>
        <taxon>Bacillales</taxon>
        <taxon>Paenibacillaceae</taxon>
        <taxon>Paenibacillus</taxon>
    </lineage>
</organism>
<dbReference type="InterPro" id="IPR011047">
    <property type="entry name" value="Quinoprotein_ADH-like_sf"/>
</dbReference>
<comment type="caution">
    <text evidence="2">The sequence shown here is derived from an EMBL/GenBank/DDBJ whole genome shotgun (WGS) entry which is preliminary data.</text>
</comment>
<accession>A0A098MC29</accession>
<dbReference type="SUPFAM" id="SSF50998">
    <property type="entry name" value="Quinoprotein alcohol dehydrogenase-like"/>
    <property type="match status" value="1"/>
</dbReference>
<evidence type="ECO:0000259" key="1">
    <source>
        <dbReference type="Pfam" id="PF13360"/>
    </source>
</evidence>
<dbReference type="OrthoDB" id="1860at2"/>
<feature type="domain" description="Pyrrolo-quinoline quinone repeat" evidence="1">
    <location>
        <begin position="54"/>
        <end position="217"/>
    </location>
</feature>
<dbReference type="InterPro" id="IPR015943">
    <property type="entry name" value="WD40/YVTN_repeat-like_dom_sf"/>
</dbReference>
<sequence>MMKRRLSFMGAIICMVAVLTVGCSKTSQSEGSMFRGDLKHTGLYASKGPDQFHKVKWKFQTKDRIRTSPVIANQMVYFGSEDRNFYAVDVTTGEQKWTYQTDGAIKSTSAVSNQAVYFLSGDGKLYALNAEDGKLNWSYETDQKDEPRDQVDYWQSSPAVSDGIVYFGGGGGNFYAVNASTGKLAWKKKLSLNGYVSDDLIPILHSSPAVDQGVIYMGISGYDVSRQAEPGNVVALDAKSGEQIWISPTMNAVDSSIVVDDNKLYFGMRNGGIGALDKKTGGFVWKNNAVPYLLGSMALSGNTLFSGSSDSHKLISLDAATGEQKWALDTIDAIHASPSTDGKTVFVACGNHYSDENHGMIYAVDAETGTELWKYQAAGNIYSSPAINQGVLFVGSDDGYMYAIE</sequence>
<dbReference type="Gene3D" id="2.130.10.10">
    <property type="entry name" value="YVTN repeat-like/Quinoprotein amine dehydrogenase"/>
    <property type="match status" value="2"/>
</dbReference>
<proteinExistence type="predicted"/>
<dbReference type="Pfam" id="PF13360">
    <property type="entry name" value="PQQ_2"/>
    <property type="match status" value="2"/>
</dbReference>
<dbReference type="Proteomes" id="UP000029734">
    <property type="component" value="Unassembled WGS sequence"/>
</dbReference>
<evidence type="ECO:0000313" key="2">
    <source>
        <dbReference type="EMBL" id="KGE20104.1"/>
    </source>
</evidence>
<dbReference type="SMART" id="SM00564">
    <property type="entry name" value="PQQ"/>
    <property type="match status" value="7"/>
</dbReference>
<dbReference type="RefSeq" id="WP_036652005.1">
    <property type="nucleotide sequence ID" value="NZ_JQCR01000002.1"/>
</dbReference>
<keyword evidence="3" id="KW-1185">Reference proteome</keyword>
<reference evidence="2 3" key="2">
    <citation type="submission" date="2014-10" db="EMBL/GenBank/DDBJ databases">
        <title>Comparative genomics of the Paenibacillus odorifer group.</title>
        <authorList>
            <person name="Tsai Y.-C."/>
            <person name="Martin N."/>
            <person name="Korlach J."/>
            <person name="Wiedmann M."/>
        </authorList>
    </citation>
    <scope>NUCLEOTIDE SEQUENCE [LARGE SCALE GENOMIC DNA]</scope>
    <source>
        <strain evidence="2 3">DSM 18334</strain>
    </source>
</reference>
<name>A0A098MC29_9BACL</name>
<feature type="domain" description="Pyrrolo-quinoline quinone repeat" evidence="1">
    <location>
        <begin position="231"/>
        <end position="349"/>
    </location>
</feature>
<dbReference type="PANTHER" id="PTHR34512">
    <property type="entry name" value="CELL SURFACE PROTEIN"/>
    <property type="match status" value="1"/>
</dbReference>
<dbReference type="InterPro" id="IPR018391">
    <property type="entry name" value="PQQ_b-propeller_rpt"/>
</dbReference>
<dbReference type="EMBL" id="JQCR01000002">
    <property type="protein sequence ID" value="KGE20104.1"/>
    <property type="molecule type" value="Genomic_DNA"/>
</dbReference>
<evidence type="ECO:0000313" key="3">
    <source>
        <dbReference type="Proteomes" id="UP000029734"/>
    </source>
</evidence>